<evidence type="ECO:0000313" key="6">
    <source>
        <dbReference type="Proteomes" id="UP000471521"/>
    </source>
</evidence>
<comment type="caution">
    <text evidence="5">The sequence shown here is derived from an EMBL/GenBank/DDBJ whole genome shotgun (WGS) entry which is preliminary data.</text>
</comment>
<evidence type="ECO:0000256" key="1">
    <source>
        <dbReference type="ARBA" id="ARBA00023054"/>
    </source>
</evidence>
<dbReference type="InterPro" id="IPR003798">
    <property type="entry name" value="DNA_recombination_RmuC"/>
</dbReference>
<evidence type="ECO:0000256" key="2">
    <source>
        <dbReference type="ARBA" id="ARBA00023172"/>
    </source>
</evidence>
<dbReference type="EMBL" id="WUUU01000101">
    <property type="protein sequence ID" value="MXR21319.1"/>
    <property type="molecule type" value="Genomic_DNA"/>
</dbReference>
<evidence type="ECO:0000256" key="4">
    <source>
        <dbReference type="SAM" id="Phobius"/>
    </source>
</evidence>
<keyword evidence="2" id="KW-0233">DNA recombination</keyword>
<proteinExistence type="predicted"/>
<keyword evidence="4" id="KW-0472">Membrane</keyword>
<keyword evidence="1 3" id="KW-0175">Coiled coil</keyword>
<dbReference type="Proteomes" id="UP000471521">
    <property type="component" value="Unassembled WGS sequence"/>
</dbReference>
<keyword evidence="4" id="KW-0812">Transmembrane</keyword>
<sequence length="301" mass="34323">MVANDVVLSGAALVVALVVLVAVWRLRRDLRQNGGVDTDQLSAAISETWREMDFDRAVNQVETHASEMHDLHSDIERLLRSPQARGEFGEQQLDVLLSDHLPPDMYGLRQQVVDGKTPDAHVRAAAGVICIDSKFPLDNYERVLDAATDDERQRHARQFRQDVDKQLAKIERDYVQPSEGTADFAFAFIPSESVYYHLITEEYDLLRDYTKRGVQVVSPLTFGHKLELIKADVRARKLSEQAEDIQAKLQTLAARFDDLEAEWSTLYRHVSNAQSKADDVDNEYDRLRAEFDRIDQPTVED</sequence>
<keyword evidence="6" id="KW-1185">Reference proteome</keyword>
<keyword evidence="4" id="KW-1133">Transmembrane helix</keyword>
<dbReference type="RefSeq" id="WP_159526803.1">
    <property type="nucleotide sequence ID" value="NZ_WUUU01000101.1"/>
</dbReference>
<accession>A0A6B0SUU9</accession>
<dbReference type="AlphaFoldDB" id="A0A6B0SUU9"/>
<feature type="transmembrane region" description="Helical" evidence="4">
    <location>
        <begin position="6"/>
        <end position="24"/>
    </location>
</feature>
<dbReference type="PANTHER" id="PTHR30563:SF0">
    <property type="entry name" value="DNA RECOMBINATION PROTEIN RMUC"/>
    <property type="match status" value="1"/>
</dbReference>
<protein>
    <submittedName>
        <fullName evidence="5">DNA recombination protein RmuC</fullName>
    </submittedName>
</protein>
<reference evidence="5 6" key="1">
    <citation type="submission" date="2019-12" db="EMBL/GenBank/DDBJ databases">
        <title>Isolation and characterization of three novel carbon monoxide-oxidizing members of Halobacteria from salione crusts and soils.</title>
        <authorList>
            <person name="Myers M.R."/>
            <person name="King G.M."/>
        </authorList>
    </citation>
    <scope>NUCLEOTIDE SEQUENCE [LARGE SCALE GENOMIC DNA]</scope>
    <source>
        <strain evidence="5 6">PCN9</strain>
    </source>
</reference>
<evidence type="ECO:0000256" key="3">
    <source>
        <dbReference type="SAM" id="Coils"/>
    </source>
</evidence>
<gene>
    <name evidence="5" type="primary">rmuC</name>
    <name evidence="5" type="ORF">GRX66_12145</name>
</gene>
<organism evidence="5 6">
    <name type="scientific">Halobacterium bonnevillei</name>
    <dbReference type="NCBI Taxonomy" id="2692200"/>
    <lineage>
        <taxon>Archaea</taxon>
        <taxon>Methanobacteriati</taxon>
        <taxon>Methanobacteriota</taxon>
        <taxon>Stenosarchaea group</taxon>
        <taxon>Halobacteria</taxon>
        <taxon>Halobacteriales</taxon>
        <taxon>Halobacteriaceae</taxon>
        <taxon>Halobacterium</taxon>
    </lineage>
</organism>
<name>A0A6B0SUU9_9EURY</name>
<dbReference type="OrthoDB" id="359324at2157"/>
<dbReference type="GO" id="GO:0006310">
    <property type="term" value="P:DNA recombination"/>
    <property type="evidence" value="ECO:0007669"/>
    <property type="project" value="UniProtKB-KW"/>
</dbReference>
<feature type="coiled-coil region" evidence="3">
    <location>
        <begin position="228"/>
        <end position="290"/>
    </location>
</feature>
<dbReference type="PANTHER" id="PTHR30563">
    <property type="entry name" value="DNA RECOMBINATION PROTEIN RMUC"/>
    <property type="match status" value="1"/>
</dbReference>
<evidence type="ECO:0000313" key="5">
    <source>
        <dbReference type="EMBL" id="MXR21319.1"/>
    </source>
</evidence>
<dbReference type="Pfam" id="PF02646">
    <property type="entry name" value="RmuC"/>
    <property type="match status" value="1"/>
</dbReference>